<dbReference type="SUPFAM" id="SSF56672">
    <property type="entry name" value="DNA/RNA polymerases"/>
    <property type="match status" value="1"/>
</dbReference>
<evidence type="ECO:0000256" key="2">
    <source>
        <dbReference type="SAM" id="MobiDB-lite"/>
    </source>
</evidence>
<feature type="domain" description="Integrase catalytic" evidence="4">
    <location>
        <begin position="1008"/>
        <end position="1173"/>
    </location>
</feature>
<dbReference type="InterPro" id="IPR012337">
    <property type="entry name" value="RNaseH-like_sf"/>
</dbReference>
<dbReference type="PROSITE" id="PS50878">
    <property type="entry name" value="RT_POL"/>
    <property type="match status" value="1"/>
</dbReference>
<dbReference type="Gene3D" id="1.10.340.70">
    <property type="match status" value="1"/>
</dbReference>
<dbReference type="Gene3D" id="3.10.10.10">
    <property type="entry name" value="HIV Type 1 Reverse Transcriptase, subunit A, domain 1"/>
    <property type="match status" value="1"/>
</dbReference>
<gene>
    <name evidence="5" type="ORF">LAZ67_X000644</name>
</gene>
<dbReference type="InterPro" id="IPR043502">
    <property type="entry name" value="DNA/RNA_pol_sf"/>
</dbReference>
<reference evidence="5 6" key="1">
    <citation type="submission" date="2022-03" db="EMBL/GenBank/DDBJ databases">
        <title>A chromosomal length assembly of Cordylochernes scorpioides.</title>
        <authorList>
            <person name="Zeh D."/>
            <person name="Zeh J."/>
        </authorList>
    </citation>
    <scope>NUCLEOTIDE SEQUENCE [LARGE SCALE GENOMIC DNA]</scope>
    <source>
        <strain evidence="5">IN4F17</strain>
        <tissue evidence="5">Whole Body</tissue>
    </source>
</reference>
<dbReference type="InterPro" id="IPR041588">
    <property type="entry name" value="Integrase_H2C2"/>
</dbReference>
<dbReference type="InterPro" id="IPR001584">
    <property type="entry name" value="Integrase_cat-core"/>
</dbReference>
<dbReference type="InterPro" id="IPR036397">
    <property type="entry name" value="RNaseH_sf"/>
</dbReference>
<evidence type="ECO:0000259" key="3">
    <source>
        <dbReference type="PROSITE" id="PS50878"/>
    </source>
</evidence>
<dbReference type="Pfam" id="PF17919">
    <property type="entry name" value="RT_RNaseH_2"/>
    <property type="match status" value="1"/>
</dbReference>
<dbReference type="Pfam" id="PF00665">
    <property type="entry name" value="rve"/>
    <property type="match status" value="1"/>
</dbReference>
<dbReference type="EMBL" id="CP092886">
    <property type="protein sequence ID" value="UYV83939.1"/>
    <property type="molecule type" value="Genomic_DNA"/>
</dbReference>
<proteinExistence type="predicted"/>
<organism evidence="5 6">
    <name type="scientific">Cordylochernes scorpioides</name>
    <dbReference type="NCBI Taxonomy" id="51811"/>
    <lineage>
        <taxon>Eukaryota</taxon>
        <taxon>Metazoa</taxon>
        <taxon>Ecdysozoa</taxon>
        <taxon>Arthropoda</taxon>
        <taxon>Chelicerata</taxon>
        <taxon>Arachnida</taxon>
        <taxon>Pseudoscorpiones</taxon>
        <taxon>Cheliferoidea</taxon>
        <taxon>Chernetidae</taxon>
        <taxon>Cordylochernes</taxon>
    </lineage>
</organism>
<dbReference type="CDD" id="cd01647">
    <property type="entry name" value="RT_LTR"/>
    <property type="match status" value="1"/>
</dbReference>
<evidence type="ECO:0000313" key="5">
    <source>
        <dbReference type="EMBL" id="UYV83939.1"/>
    </source>
</evidence>
<dbReference type="InterPro" id="IPR041577">
    <property type="entry name" value="RT_RNaseH_2"/>
</dbReference>
<dbReference type="PANTHER" id="PTHR37984:SF9">
    <property type="entry name" value="INTEGRASE CATALYTIC DOMAIN-CONTAINING PROTEIN"/>
    <property type="match status" value="1"/>
</dbReference>
<dbReference type="CDD" id="cd09274">
    <property type="entry name" value="RNase_HI_RT_Ty3"/>
    <property type="match status" value="1"/>
</dbReference>
<dbReference type="InterPro" id="IPR000477">
    <property type="entry name" value="RT_dom"/>
</dbReference>
<keyword evidence="6" id="KW-1185">Reference proteome</keyword>
<dbReference type="Gene3D" id="3.30.70.270">
    <property type="match status" value="2"/>
</dbReference>
<dbReference type="Gene3D" id="3.30.420.10">
    <property type="entry name" value="Ribonuclease H-like superfamily/Ribonuclease H"/>
    <property type="match status" value="2"/>
</dbReference>
<dbReference type="Proteomes" id="UP001235939">
    <property type="component" value="Chromosome X"/>
</dbReference>
<dbReference type="Pfam" id="PF00078">
    <property type="entry name" value="RVT_1"/>
    <property type="match status" value="2"/>
</dbReference>
<dbReference type="PANTHER" id="PTHR37984">
    <property type="entry name" value="PROTEIN CBG26694"/>
    <property type="match status" value="1"/>
</dbReference>
<dbReference type="PROSITE" id="PS50994">
    <property type="entry name" value="INTEGRASE"/>
    <property type="match status" value="1"/>
</dbReference>
<feature type="region of interest" description="Disordered" evidence="2">
    <location>
        <begin position="170"/>
        <end position="218"/>
    </location>
</feature>
<dbReference type="EC" id="2.7.7.49" evidence="1"/>
<dbReference type="InterPro" id="IPR043128">
    <property type="entry name" value="Rev_trsase/Diguanyl_cyclase"/>
</dbReference>
<evidence type="ECO:0000256" key="1">
    <source>
        <dbReference type="ARBA" id="ARBA00012493"/>
    </source>
</evidence>
<feature type="compositionally biased region" description="Basic residues" evidence="2">
    <location>
        <begin position="204"/>
        <end position="217"/>
    </location>
</feature>
<feature type="domain" description="Reverse transcriptase" evidence="3">
    <location>
        <begin position="460"/>
        <end position="637"/>
    </location>
</feature>
<dbReference type="Pfam" id="PF17921">
    <property type="entry name" value="Integrase_H2C2"/>
    <property type="match status" value="1"/>
</dbReference>
<dbReference type="SUPFAM" id="SSF53098">
    <property type="entry name" value="Ribonuclease H-like"/>
    <property type="match status" value="2"/>
</dbReference>
<dbReference type="InterPro" id="IPR050951">
    <property type="entry name" value="Retrovirus_Pol_polyprotein"/>
</dbReference>
<evidence type="ECO:0000313" key="6">
    <source>
        <dbReference type="Proteomes" id="UP001235939"/>
    </source>
</evidence>
<feature type="compositionally biased region" description="Low complexity" evidence="2">
    <location>
        <begin position="193"/>
        <end position="203"/>
    </location>
</feature>
<name>A0ABY6LRS6_9ARAC</name>
<sequence>MAQIQPLETFDFSTPNEWPKWRKRFERYLVVSGMKKKEEADKIDLFMYLMGDRADDIFRTFNFEKEEEATKIDSVLKAFDSHFCVRKNIIYERAKFNSRIQEDREPVDEFITSLYKLADSCEFEGLHEQLIRDRIVVGVRDKALSERMQLDSELTLEKAVKMVRQQEAVRQQQVDLQRPSTSQKVNQVEFNSKKQSPKQQQQPSRKKEKSAKTRSRCPKCGGFTHREGQACRAEGQRCNLCSKTGHFANCCPDKQAKTAEVNAVSELDEEIGFLLEVSAVEDSSNLDNDEDECRRRWTAEIQVNGKKVKFKLDSQADVTCVPLCLFKKIMGQQRLVESDINIRAAEFSELQTVGMFISTLRNDNYEIKEKIYVIRRLSELLLSRRACELLNLARRIEVVATRINPIKEFPEVFEGLGQIGNPYEIKLKPGAKPYAVHTPRRVPISLMEKLKTRLEELEKAGIIAQVNFATEWCAPTVIAGKPNGDIRLCVDLSRLNEHVQREVHPMPVVEHMLGQLGEARFFSKLDANSGFHQIPLSPGCQHLTTFITPFGRYKYCRMPFGISLAPEYFQKVMSIILQGMDGVMCYLDDILIFASDSKTHDRILRLVLRKLKEAKVTLNKAKCVFGVPRINFLGHILDEDGIRPDPAKIEAVARMPAPTDVHGVRRFLGMVNHLGRFVENLSEIVAPLNQLLVKGQYFVWDCSQERAFRKLKELLTTQPILAAYDVRKPTMVSSDASSYGLGVELKQEGNGIWRLVAYSSRTMTPTEKRYAQIEKEALAITWACERFQDFLVGKRFRIETDHKPLIPLFSTKELSSLTPRLQRFRMRMMRFGFEIVHIPGKEQLDADALSRQPLLTTEGGEDERPTSAHINAVLSSITDKDEMLTKIFEPQQEDMTLKAVVNYLGQGWPDKKKMSQALLSYWHVKDELGVQNGLLMRSCRLVIPASMKLEILDKLHAGHFGITKTRLRARETVWWPGISEEIAETVRKCSVCIQEAVSKHEPLIPTNFPTRPWQNIGIDLFKFENKWYLVVIDYYSRFPEMIQLDRLTASVVVRSCKSIFARHGIPETVVSDNGTQFGAAREFANFARQYGFTHVTSSPRFPQSNGMAKAGVKIAKLILKKNQDPSLGLLEYRSTPLENGYSPAELLMGRKLRTTLPIAPENLNPKLVDSQTLKRKEGRRRKDMKSRYDRRCGATDMEELSEVSDVSMHLYHSSSSIVHYLGCLKQLLWVYVNFLQGCGHENMWIGYEVVRRRQNKNNLDRHFENEEPEDEISLTTCGLVDPPFSENEVKLTAFKFGKRKSPAPEGIDNTVVKALVRMHPSLLSRLFNRCLDTGTFPEAWKVARVVLLEKSGIKGNSHKDYRPLSLLVCLGMVLDSLLAQRLKHWLESNEFLSSFQHGFREGKSTITALNEVLEGVEMGLNKGAWVLLVALDIDGAFNSMNWNKLISNLMDMGCPDNLCSSVRDFLRDRRISLSFGLLLRTYSVEYPGKHRLATIFRNLCLSCVEPILLYASGAWWRRNRDQKVATTLERVQRTAALRITGGYRTTSSEAFLVLAGLIPLGLKLEDETTDRRSGRTGKMPWDLKRGPWNRRGTQGSLSSGCQSEIGVLEGRQGLARKFLLMVVSLEPILELGVDELVFSAELVAIRVALRVCAEKNFSPDRLYSDCMSALVAINLEKGQLAHQIIQELEMMTRAPELPWFRRHSLFEGNEFADRIAKAGCFRGLMVGQMEEQCEGERGIQWGNNTQVPLFKIKRNPDCVYGERDVNARHYVLDCPRVVGVQEERRRARGVIESKLLRNHSKLLEKAHDVAAELFLSSMAAALQKLDIDPEQQLYTPKIVDIAAAVMEIHGYI</sequence>
<evidence type="ECO:0000259" key="4">
    <source>
        <dbReference type="PROSITE" id="PS50994"/>
    </source>
</evidence>
<accession>A0ABY6LRS6</accession>
<protein>
    <recommendedName>
        <fullName evidence="1">RNA-directed DNA polymerase</fullName>
        <ecNumber evidence="1">2.7.7.49</ecNumber>
    </recommendedName>
</protein>
<feature type="compositionally biased region" description="Polar residues" evidence="2">
    <location>
        <begin position="178"/>
        <end position="190"/>
    </location>
</feature>